<evidence type="ECO:0000313" key="2">
    <source>
        <dbReference type="Proteomes" id="UP000784294"/>
    </source>
</evidence>
<proteinExistence type="predicted"/>
<reference evidence="1" key="1">
    <citation type="submission" date="2018-11" db="EMBL/GenBank/DDBJ databases">
        <authorList>
            <consortium name="Pathogen Informatics"/>
        </authorList>
    </citation>
    <scope>NUCLEOTIDE SEQUENCE</scope>
</reference>
<dbReference type="EMBL" id="CAAALY010267249">
    <property type="protein sequence ID" value="VEL40969.1"/>
    <property type="molecule type" value="Genomic_DNA"/>
</dbReference>
<dbReference type="AlphaFoldDB" id="A0A3S5CV48"/>
<name>A0A3S5CV48_9PLAT</name>
<organism evidence="1 2">
    <name type="scientific">Protopolystoma xenopodis</name>
    <dbReference type="NCBI Taxonomy" id="117903"/>
    <lineage>
        <taxon>Eukaryota</taxon>
        <taxon>Metazoa</taxon>
        <taxon>Spiralia</taxon>
        <taxon>Lophotrochozoa</taxon>
        <taxon>Platyhelminthes</taxon>
        <taxon>Monogenea</taxon>
        <taxon>Polyopisthocotylea</taxon>
        <taxon>Polystomatidea</taxon>
        <taxon>Polystomatidae</taxon>
        <taxon>Protopolystoma</taxon>
    </lineage>
</organism>
<comment type="caution">
    <text evidence="1">The sequence shown here is derived from an EMBL/GenBank/DDBJ whole genome shotgun (WGS) entry which is preliminary data.</text>
</comment>
<dbReference type="Proteomes" id="UP000784294">
    <property type="component" value="Unassembled WGS sequence"/>
</dbReference>
<protein>
    <submittedName>
        <fullName evidence="1">Uncharacterized protein</fullName>
    </submittedName>
</protein>
<gene>
    <name evidence="1" type="ORF">PXEA_LOCUS34409</name>
</gene>
<evidence type="ECO:0000313" key="1">
    <source>
        <dbReference type="EMBL" id="VEL40969.1"/>
    </source>
</evidence>
<keyword evidence="2" id="KW-1185">Reference proteome</keyword>
<sequence length="115" mass="12801">MQRHHLSDQVDDFLTKKRKPSIVDVYRYIDAPPLVRAVQMTLNLPDQKVRGANSEYTQPAFRGTQGLMARTGFLIDGQCKVGGVVSVMIGICLSVVEKGAGVPKLLRSEWRRGTM</sequence>
<accession>A0A3S5CV48</accession>